<keyword evidence="5 12" id="KW-0999">Mitochondrion inner membrane</keyword>
<evidence type="ECO:0000256" key="11">
    <source>
        <dbReference type="ARBA" id="ARBA00023136"/>
    </source>
</evidence>
<name>A0A135UGD9_9PEZI</name>
<proteinExistence type="inferred from homology"/>
<evidence type="ECO:0000313" key="13">
    <source>
        <dbReference type="EMBL" id="KXH59455.1"/>
    </source>
</evidence>
<evidence type="ECO:0000256" key="4">
    <source>
        <dbReference type="ARBA" id="ARBA00022692"/>
    </source>
</evidence>
<comment type="similarity">
    <text evidence="2 12">Belongs to the PAM17 family.</text>
</comment>
<organism evidence="13 14">
    <name type="scientific">Colletotrichum salicis</name>
    <dbReference type="NCBI Taxonomy" id="1209931"/>
    <lineage>
        <taxon>Eukaryota</taxon>
        <taxon>Fungi</taxon>
        <taxon>Dikarya</taxon>
        <taxon>Ascomycota</taxon>
        <taxon>Pezizomycotina</taxon>
        <taxon>Sordariomycetes</taxon>
        <taxon>Hypocreomycetidae</taxon>
        <taxon>Glomerellales</taxon>
        <taxon>Glomerellaceae</taxon>
        <taxon>Colletotrichum</taxon>
        <taxon>Colletotrichum acutatum species complex</taxon>
    </lineage>
</organism>
<feature type="transmembrane region" description="Helical" evidence="12">
    <location>
        <begin position="231"/>
        <end position="254"/>
    </location>
</feature>
<keyword evidence="3 12" id="KW-0813">Transport</keyword>
<evidence type="ECO:0000256" key="1">
    <source>
        <dbReference type="ARBA" id="ARBA00004448"/>
    </source>
</evidence>
<feature type="transmembrane region" description="Helical" evidence="12">
    <location>
        <begin position="266"/>
        <end position="293"/>
    </location>
</feature>
<keyword evidence="11 12" id="KW-0472">Membrane</keyword>
<dbReference type="InterPro" id="IPR013875">
    <property type="entry name" value="Pam17"/>
</dbReference>
<reference evidence="13 14" key="1">
    <citation type="submission" date="2014-02" db="EMBL/GenBank/DDBJ databases">
        <title>The genome sequence of Colletotrichum salicis CBS 607.94.</title>
        <authorList>
            <person name="Baroncelli R."/>
            <person name="Thon M.R."/>
        </authorList>
    </citation>
    <scope>NUCLEOTIDE SEQUENCE [LARGE SCALE GENOMIC DNA]</scope>
    <source>
        <strain evidence="13 14">CBS 607.94</strain>
    </source>
</reference>
<dbReference type="GO" id="GO:0001405">
    <property type="term" value="C:PAM complex, Tim23 associated import motor"/>
    <property type="evidence" value="ECO:0007669"/>
    <property type="project" value="UniProtKB-UniRule"/>
</dbReference>
<evidence type="ECO:0000256" key="9">
    <source>
        <dbReference type="ARBA" id="ARBA00023010"/>
    </source>
</evidence>
<dbReference type="PANTHER" id="PTHR28021">
    <property type="entry name" value="PRESEQUENCE TRANSLOCATED-ASSOCIATED MOTOR SUBUNIT PAM17, MITOCHONDRIAL"/>
    <property type="match status" value="1"/>
</dbReference>
<comment type="function">
    <text evidence="12">Component of the PAM complex, a complex required for the translocation of transit peptide-containing proteins from the inner membrane into the mitochondrial matrix in an ATP-dependent manner.</text>
</comment>
<evidence type="ECO:0000256" key="2">
    <source>
        <dbReference type="ARBA" id="ARBA00006837"/>
    </source>
</evidence>
<evidence type="ECO:0000256" key="6">
    <source>
        <dbReference type="ARBA" id="ARBA00022927"/>
    </source>
</evidence>
<evidence type="ECO:0000256" key="12">
    <source>
        <dbReference type="RuleBase" id="RU367146"/>
    </source>
</evidence>
<evidence type="ECO:0000256" key="7">
    <source>
        <dbReference type="ARBA" id="ARBA00022946"/>
    </source>
</evidence>
<dbReference type="EMBL" id="JFFI01001500">
    <property type="protein sequence ID" value="KXH59455.1"/>
    <property type="molecule type" value="Genomic_DNA"/>
</dbReference>
<evidence type="ECO:0000256" key="8">
    <source>
        <dbReference type="ARBA" id="ARBA00022989"/>
    </source>
</evidence>
<keyword evidence="6 12" id="KW-0653">Protein transport</keyword>
<dbReference type="GO" id="GO:0030150">
    <property type="term" value="P:protein import into mitochondrial matrix"/>
    <property type="evidence" value="ECO:0007669"/>
    <property type="project" value="UniProtKB-UniRule"/>
</dbReference>
<keyword evidence="10 12" id="KW-0496">Mitochondrion</keyword>
<dbReference type="PANTHER" id="PTHR28021:SF1">
    <property type="entry name" value="PRESEQUENCE TRANSLOCATED-ASSOCIATED MOTOR SUBUNIT PAM17, MITOCHONDRIAL"/>
    <property type="match status" value="1"/>
</dbReference>
<accession>A0A135UGD9</accession>
<dbReference type="Proteomes" id="UP000070121">
    <property type="component" value="Unassembled WGS sequence"/>
</dbReference>
<evidence type="ECO:0000256" key="10">
    <source>
        <dbReference type="ARBA" id="ARBA00023128"/>
    </source>
</evidence>
<comment type="subcellular location">
    <subcellularLocation>
        <location evidence="1 12">Mitochondrion inner membrane</location>
        <topology evidence="1 12">Multi-pass membrane protein</topology>
    </subcellularLocation>
</comment>
<dbReference type="OrthoDB" id="5970083at2759"/>
<evidence type="ECO:0000256" key="5">
    <source>
        <dbReference type="ARBA" id="ARBA00022792"/>
    </source>
</evidence>
<comment type="subunit">
    <text evidence="12">Component of the PAM complex.</text>
</comment>
<evidence type="ECO:0000313" key="14">
    <source>
        <dbReference type="Proteomes" id="UP000070121"/>
    </source>
</evidence>
<comment type="caution">
    <text evidence="13">The sequence shown here is derived from an EMBL/GenBank/DDBJ whole genome shotgun (WGS) entry which is preliminary data.</text>
</comment>
<keyword evidence="9 12" id="KW-0811">Translocation</keyword>
<dbReference type="STRING" id="1209931.A0A135UGD9"/>
<protein>
    <recommendedName>
        <fullName evidence="12">Presequence translocated-associated motor subunit PAM17</fullName>
    </recommendedName>
</protein>
<keyword evidence="8 12" id="KW-1133">Transmembrane helix</keyword>
<keyword evidence="7" id="KW-0809">Transit peptide</keyword>
<evidence type="ECO:0000256" key="3">
    <source>
        <dbReference type="ARBA" id="ARBA00022448"/>
    </source>
</evidence>
<dbReference type="AlphaFoldDB" id="A0A135UGD9"/>
<sequence length="362" mass="39623">MLYYIRHRVSLAFGMMRSGEAGAAFRPVQKLRLGVYRRRASNLWWAELNLIARSRSSIHLIPASVSIFSLRKPPKENLPSTRAPRRRCPQPPDKIETFRQGLANMLTPTSTFALRLAGQGAARASIASSIARTTACPYSTASMKQHQPTTARPIGLASTAGPIARTSAAFAASPSSSIVARVVRQPCSQRCNATAAASSAAAQQKSAPAPGDRLDWETFFQLRKSRRRWQLGFSVISGLGSFVGGAGILATGIADPLVTQIPLDPFITMGLMTMGFGALGWLIGPSVGSLVFYTLNKRWKTQMTVKEKEFFARIKKNRVDPSVSSVGNPVPDFYGEKISSVKGYRQWLKDQRAFNKKRVSFV</sequence>
<keyword evidence="4 12" id="KW-0812">Transmembrane</keyword>
<keyword evidence="14" id="KW-1185">Reference proteome</keyword>
<dbReference type="Pfam" id="PF08566">
    <property type="entry name" value="Pam17"/>
    <property type="match status" value="1"/>
</dbReference>
<gene>
    <name evidence="13" type="ORF">CSAL01_09907</name>
</gene>